<keyword evidence="5 12" id="KW-0547">Nucleotide-binding</keyword>
<accession>A0ABP8GYS9</accession>
<evidence type="ECO:0000256" key="13">
    <source>
        <dbReference type="SAM" id="MobiDB-lite"/>
    </source>
</evidence>
<dbReference type="Gene3D" id="3.40.50.20">
    <property type="match status" value="1"/>
</dbReference>
<dbReference type="InterPro" id="IPR013815">
    <property type="entry name" value="ATP_grasp_subdomain_1"/>
</dbReference>
<name>A0ABP8GYS9_9BURK</name>
<dbReference type="GO" id="GO:0016874">
    <property type="term" value="F:ligase activity"/>
    <property type="evidence" value="ECO:0007669"/>
    <property type="project" value="UniProtKB-KW"/>
</dbReference>
<evidence type="ECO:0000256" key="11">
    <source>
        <dbReference type="HAMAP-Rule" id="MF_00138"/>
    </source>
</evidence>
<evidence type="ECO:0000256" key="1">
    <source>
        <dbReference type="ARBA" id="ARBA00001936"/>
    </source>
</evidence>
<evidence type="ECO:0000259" key="14">
    <source>
        <dbReference type="PROSITE" id="PS50975"/>
    </source>
</evidence>
<organism evidence="15 16">
    <name type="scientific">Pigmentiphaga soli</name>
    <dbReference type="NCBI Taxonomy" id="1007095"/>
    <lineage>
        <taxon>Bacteria</taxon>
        <taxon>Pseudomonadati</taxon>
        <taxon>Pseudomonadota</taxon>
        <taxon>Betaproteobacteria</taxon>
        <taxon>Burkholderiales</taxon>
        <taxon>Alcaligenaceae</taxon>
        <taxon>Pigmentiphaga</taxon>
    </lineage>
</organism>
<dbReference type="InterPro" id="IPR016185">
    <property type="entry name" value="PreATP-grasp_dom_sf"/>
</dbReference>
<evidence type="ECO:0000256" key="6">
    <source>
        <dbReference type="ARBA" id="ARBA00022755"/>
    </source>
</evidence>
<dbReference type="Pfam" id="PF02844">
    <property type="entry name" value="GARS_N"/>
    <property type="match status" value="1"/>
</dbReference>
<dbReference type="Pfam" id="PF02843">
    <property type="entry name" value="GARS_C"/>
    <property type="match status" value="1"/>
</dbReference>
<dbReference type="RefSeq" id="WP_345249072.1">
    <property type="nucleotide sequence ID" value="NZ_BAABFO010000008.1"/>
</dbReference>
<dbReference type="SUPFAM" id="SSF51246">
    <property type="entry name" value="Rudiment single hybrid motif"/>
    <property type="match status" value="1"/>
</dbReference>
<evidence type="ECO:0000256" key="2">
    <source>
        <dbReference type="ARBA" id="ARBA00005174"/>
    </source>
</evidence>
<comment type="catalytic activity">
    <reaction evidence="11">
        <text>5-phospho-beta-D-ribosylamine + glycine + ATP = N(1)-(5-phospho-beta-D-ribosyl)glycinamide + ADP + phosphate + H(+)</text>
        <dbReference type="Rhea" id="RHEA:17453"/>
        <dbReference type="ChEBI" id="CHEBI:15378"/>
        <dbReference type="ChEBI" id="CHEBI:30616"/>
        <dbReference type="ChEBI" id="CHEBI:43474"/>
        <dbReference type="ChEBI" id="CHEBI:57305"/>
        <dbReference type="ChEBI" id="CHEBI:58681"/>
        <dbReference type="ChEBI" id="CHEBI:143788"/>
        <dbReference type="ChEBI" id="CHEBI:456216"/>
        <dbReference type="EC" id="6.3.4.13"/>
    </reaction>
</comment>
<keyword evidence="7 12" id="KW-0067">ATP-binding</keyword>
<dbReference type="Proteomes" id="UP001501671">
    <property type="component" value="Unassembled WGS sequence"/>
</dbReference>
<dbReference type="InterPro" id="IPR011761">
    <property type="entry name" value="ATP-grasp"/>
</dbReference>
<keyword evidence="4 11" id="KW-0436">Ligase</keyword>
<dbReference type="SMART" id="SM01209">
    <property type="entry name" value="GARS_A"/>
    <property type="match status" value="1"/>
</dbReference>
<dbReference type="InterPro" id="IPR020560">
    <property type="entry name" value="PRibGlycinamide_synth_C-dom"/>
</dbReference>
<evidence type="ECO:0000313" key="16">
    <source>
        <dbReference type="Proteomes" id="UP001501671"/>
    </source>
</evidence>
<comment type="cofactor">
    <cofactor evidence="1">
        <name>Mn(2+)</name>
        <dbReference type="ChEBI" id="CHEBI:29035"/>
    </cofactor>
</comment>
<evidence type="ECO:0000256" key="3">
    <source>
        <dbReference type="ARBA" id="ARBA00013255"/>
    </source>
</evidence>
<dbReference type="SMART" id="SM01210">
    <property type="entry name" value="GARS_C"/>
    <property type="match status" value="1"/>
</dbReference>
<dbReference type="SUPFAM" id="SSF56059">
    <property type="entry name" value="Glutathione synthetase ATP-binding domain-like"/>
    <property type="match status" value="1"/>
</dbReference>
<evidence type="ECO:0000256" key="4">
    <source>
        <dbReference type="ARBA" id="ARBA00022598"/>
    </source>
</evidence>
<evidence type="ECO:0000256" key="7">
    <source>
        <dbReference type="ARBA" id="ARBA00022840"/>
    </source>
</evidence>
<dbReference type="EMBL" id="BAABFO010000008">
    <property type="protein sequence ID" value="GAA4331846.1"/>
    <property type="molecule type" value="Genomic_DNA"/>
</dbReference>
<dbReference type="InterPro" id="IPR037123">
    <property type="entry name" value="PRibGlycinamide_synth_C_sf"/>
</dbReference>
<evidence type="ECO:0000256" key="12">
    <source>
        <dbReference type="PROSITE-ProRule" id="PRU00409"/>
    </source>
</evidence>
<protein>
    <recommendedName>
        <fullName evidence="3 11">Phosphoribosylamine--glycine ligase</fullName>
        <ecNumber evidence="3 11">6.3.4.13</ecNumber>
    </recommendedName>
    <alternativeName>
        <fullName evidence="11">GARS</fullName>
    </alternativeName>
    <alternativeName>
        <fullName evidence="9 11">Glycinamide ribonucleotide synthetase</fullName>
    </alternativeName>
    <alternativeName>
        <fullName evidence="10 11">Phosphoribosylglycinamide synthetase</fullName>
    </alternativeName>
</protein>
<keyword evidence="16" id="KW-1185">Reference proteome</keyword>
<evidence type="ECO:0000256" key="5">
    <source>
        <dbReference type="ARBA" id="ARBA00022741"/>
    </source>
</evidence>
<evidence type="ECO:0000256" key="10">
    <source>
        <dbReference type="ARBA" id="ARBA00042864"/>
    </source>
</evidence>
<dbReference type="Gene3D" id="3.90.600.10">
    <property type="entry name" value="Phosphoribosylglycinamide synthetase, C-terminal domain"/>
    <property type="match status" value="1"/>
</dbReference>
<dbReference type="InterPro" id="IPR020562">
    <property type="entry name" value="PRibGlycinamide_synth_N"/>
</dbReference>
<dbReference type="Gene3D" id="3.30.470.20">
    <property type="entry name" value="ATP-grasp fold, B domain"/>
    <property type="match status" value="1"/>
</dbReference>
<dbReference type="Pfam" id="PF01071">
    <property type="entry name" value="GARS_A"/>
    <property type="match status" value="1"/>
</dbReference>
<dbReference type="PANTHER" id="PTHR43472:SF1">
    <property type="entry name" value="PHOSPHORIBOSYLAMINE--GLYCINE LIGASE, CHLOROPLASTIC"/>
    <property type="match status" value="1"/>
</dbReference>
<dbReference type="InterPro" id="IPR020561">
    <property type="entry name" value="PRibGlycinamid_synth_ATP-grasp"/>
</dbReference>
<dbReference type="InterPro" id="IPR000115">
    <property type="entry name" value="PRibGlycinamide_synth"/>
</dbReference>
<dbReference type="SUPFAM" id="SSF52440">
    <property type="entry name" value="PreATP-grasp domain"/>
    <property type="match status" value="1"/>
</dbReference>
<comment type="pathway">
    <text evidence="2 11">Purine metabolism; IMP biosynthesis via de novo pathway; N(1)-(5-phospho-D-ribosyl)glycinamide from 5-phospho-alpha-D-ribose 1-diphosphate: step 2/2.</text>
</comment>
<feature type="domain" description="ATP-grasp" evidence="14">
    <location>
        <begin position="107"/>
        <end position="313"/>
    </location>
</feature>
<evidence type="ECO:0000256" key="9">
    <source>
        <dbReference type="ARBA" id="ARBA00042242"/>
    </source>
</evidence>
<proteinExistence type="inferred from homology"/>
<dbReference type="HAMAP" id="MF_00138">
    <property type="entry name" value="GARS"/>
    <property type="match status" value="1"/>
</dbReference>
<dbReference type="PROSITE" id="PS50975">
    <property type="entry name" value="ATP_GRASP"/>
    <property type="match status" value="1"/>
</dbReference>
<gene>
    <name evidence="11 15" type="primary">purD</name>
    <name evidence="15" type="ORF">GCM10023144_20980</name>
</gene>
<comment type="caution">
    <text evidence="15">The sequence shown here is derived from an EMBL/GenBank/DDBJ whole genome shotgun (WGS) entry which is preliminary data.</text>
</comment>
<evidence type="ECO:0000256" key="8">
    <source>
        <dbReference type="ARBA" id="ARBA00038345"/>
    </source>
</evidence>
<dbReference type="Gene3D" id="3.30.1490.20">
    <property type="entry name" value="ATP-grasp fold, A domain"/>
    <property type="match status" value="1"/>
</dbReference>
<evidence type="ECO:0000313" key="15">
    <source>
        <dbReference type="EMBL" id="GAA4331846.1"/>
    </source>
</evidence>
<sequence length="431" mass="45774">MKILVIGSGGREHALAWRLAKASKAQKVFVAPGNGGTDAAPHLQNVPITDPAELADFVEREAIGLTVVGPEAPLAAGVVDLFRARGLKVFGPTKAAAQLESSKDFAKSFMARHNIPTARYQTFTDPVQAHAYIDREGAPIVVKADGLAAGKGVVVAATAQQAHEAVDAMLGDGKLGAAGARVVIEECLEGEEASFIVLCDGRHVLPLATSQDHKRLKDNDEGPNTGGMGAYSPAPVVTPELHGRIMREVIWPTIHGMAKDGIPFTGFLYAGLMIGPQGPKVLEYNCRMGDPETQPIMMRIKSDLLEVFEHAVAGTLDQANIDWDRRCALGVVMASHGYPDAPRTGDPIHGLPAETADSMVFHAGTAADGGVIKTAGGRVLCVTVLADSIRLAQQRAYDVLQSIHFDGAQYRRDIGWRALARRSIGHEPVSS</sequence>
<feature type="region of interest" description="Disordered" evidence="13">
    <location>
        <begin position="214"/>
        <end position="233"/>
    </location>
</feature>
<dbReference type="InterPro" id="IPR011054">
    <property type="entry name" value="Rudment_hybrid_motif"/>
</dbReference>
<dbReference type="NCBIfam" id="TIGR00877">
    <property type="entry name" value="purD"/>
    <property type="match status" value="1"/>
</dbReference>
<dbReference type="EC" id="6.3.4.13" evidence="3 11"/>
<comment type="similarity">
    <text evidence="8 11">Belongs to the GARS family.</text>
</comment>
<dbReference type="PANTHER" id="PTHR43472">
    <property type="entry name" value="PHOSPHORIBOSYLAMINE--GLYCINE LIGASE"/>
    <property type="match status" value="1"/>
</dbReference>
<reference evidence="16" key="1">
    <citation type="journal article" date="2019" name="Int. J. Syst. Evol. Microbiol.">
        <title>The Global Catalogue of Microorganisms (GCM) 10K type strain sequencing project: providing services to taxonomists for standard genome sequencing and annotation.</title>
        <authorList>
            <consortium name="The Broad Institute Genomics Platform"/>
            <consortium name="The Broad Institute Genome Sequencing Center for Infectious Disease"/>
            <person name="Wu L."/>
            <person name="Ma J."/>
        </authorList>
    </citation>
    <scope>NUCLEOTIDE SEQUENCE [LARGE SCALE GENOMIC DNA]</scope>
    <source>
        <strain evidence="16">JCM 17666</strain>
    </source>
</reference>
<keyword evidence="6 11" id="KW-0658">Purine biosynthesis</keyword>